<dbReference type="PANTHER" id="PTHR34406">
    <property type="entry name" value="PROTEIN YCEI"/>
    <property type="match status" value="1"/>
</dbReference>
<organism evidence="3 4">
    <name type="scientific">Fluctibacter corallii</name>
    <dbReference type="NCBI Taxonomy" id="2984329"/>
    <lineage>
        <taxon>Bacteria</taxon>
        <taxon>Pseudomonadati</taxon>
        <taxon>Pseudomonadota</taxon>
        <taxon>Gammaproteobacteria</taxon>
        <taxon>Alteromonadales</taxon>
        <taxon>Alteromonadaceae</taxon>
        <taxon>Fluctibacter</taxon>
    </lineage>
</organism>
<accession>A0ABT3AAV9</accession>
<dbReference type="SUPFAM" id="SSF101874">
    <property type="entry name" value="YceI-like"/>
    <property type="match status" value="1"/>
</dbReference>
<dbReference type="InterPro" id="IPR027016">
    <property type="entry name" value="UCP029811"/>
</dbReference>
<dbReference type="InterPro" id="IPR036761">
    <property type="entry name" value="TTHA0802/YceI-like_sf"/>
</dbReference>
<dbReference type="Proteomes" id="UP001652504">
    <property type="component" value="Unassembled WGS sequence"/>
</dbReference>
<feature type="domain" description="Lipid/polyisoprenoid-binding YceI-like" evidence="2">
    <location>
        <begin position="19"/>
        <end position="187"/>
    </location>
</feature>
<comment type="caution">
    <text evidence="3">The sequence shown here is derived from an EMBL/GenBank/DDBJ whole genome shotgun (WGS) entry which is preliminary data.</text>
</comment>
<dbReference type="RefSeq" id="WP_263713095.1">
    <property type="nucleotide sequence ID" value="NZ_JAOWKX010000007.1"/>
</dbReference>
<evidence type="ECO:0000313" key="4">
    <source>
        <dbReference type="Proteomes" id="UP001652504"/>
    </source>
</evidence>
<sequence length="189" mass="20521">MKYSLLAALTLASSAALANWSLDNDASSLHFVTTKNVHVSEINHFGLLEGTLSSDGKLSVAINLASLDTMIDIRNTRMRDMLFDVANNQHATLTADISHSLFTMKAGETRQIQVEGNLSLMRKSKAIPFDIQVTKLIDNQLLATSIKPVLIDARDFGLNGGVDALQKIAGLSNISYTVPVSFNLIFKGE</sequence>
<dbReference type="SMART" id="SM00867">
    <property type="entry name" value="YceI"/>
    <property type="match status" value="1"/>
</dbReference>
<reference evidence="3 4" key="1">
    <citation type="submission" date="2022-10" db="EMBL/GenBank/DDBJ databases">
        <title>Aestuariibacter sp. AA17 isolated from Montipora capitata coral fragment.</title>
        <authorList>
            <person name="Emsley S.A."/>
            <person name="Pfannmuller K.M."/>
            <person name="Loughran R.M."/>
            <person name="Shlafstein M."/>
            <person name="Papke E."/>
            <person name="Saw J.H."/>
            <person name="Ushijima B."/>
            <person name="Videau P."/>
        </authorList>
    </citation>
    <scope>NUCLEOTIDE SEQUENCE [LARGE SCALE GENOMIC DNA]</scope>
    <source>
        <strain evidence="3 4">AA17</strain>
    </source>
</reference>
<proteinExistence type="predicted"/>
<name>A0ABT3AAV9_9ALTE</name>
<feature type="signal peptide" evidence="1">
    <location>
        <begin position="1"/>
        <end position="18"/>
    </location>
</feature>
<evidence type="ECO:0000259" key="2">
    <source>
        <dbReference type="SMART" id="SM00867"/>
    </source>
</evidence>
<keyword evidence="4" id="KW-1185">Reference proteome</keyword>
<dbReference type="PIRSF" id="PIRSF029811">
    <property type="entry name" value="UCP029811"/>
    <property type="match status" value="1"/>
</dbReference>
<feature type="chain" id="PRO_5047333183" evidence="1">
    <location>
        <begin position="19"/>
        <end position="189"/>
    </location>
</feature>
<evidence type="ECO:0000313" key="3">
    <source>
        <dbReference type="EMBL" id="MCV2885814.1"/>
    </source>
</evidence>
<dbReference type="EMBL" id="JAOWKX010000007">
    <property type="protein sequence ID" value="MCV2885814.1"/>
    <property type="molecule type" value="Genomic_DNA"/>
</dbReference>
<keyword evidence="1" id="KW-0732">Signal</keyword>
<protein>
    <submittedName>
        <fullName evidence="3">YceI family protein</fullName>
    </submittedName>
</protein>
<gene>
    <name evidence="3" type="ORF">OE749_14040</name>
</gene>
<dbReference type="InterPro" id="IPR007372">
    <property type="entry name" value="Lipid/polyisoprenoid-bd_YceI"/>
</dbReference>
<dbReference type="Pfam" id="PF04264">
    <property type="entry name" value="YceI"/>
    <property type="match status" value="1"/>
</dbReference>
<dbReference type="Gene3D" id="2.40.128.110">
    <property type="entry name" value="Lipid/polyisoprenoid-binding, YceI-like"/>
    <property type="match status" value="1"/>
</dbReference>
<evidence type="ECO:0000256" key="1">
    <source>
        <dbReference type="SAM" id="SignalP"/>
    </source>
</evidence>
<dbReference type="PANTHER" id="PTHR34406:SF1">
    <property type="entry name" value="PROTEIN YCEI"/>
    <property type="match status" value="1"/>
</dbReference>